<gene>
    <name evidence="3" type="ORF">QBZ16_005090</name>
</gene>
<evidence type="ECO:0000259" key="2">
    <source>
        <dbReference type="PROSITE" id="PS51363"/>
    </source>
</evidence>
<dbReference type="InterPro" id="IPR051956">
    <property type="entry name" value="eIF2B_epsilon"/>
</dbReference>
<dbReference type="Proteomes" id="UP001255856">
    <property type="component" value="Unassembled WGS sequence"/>
</dbReference>
<feature type="domain" description="W2" evidence="2">
    <location>
        <begin position="13"/>
        <end position="215"/>
    </location>
</feature>
<dbReference type="InterPro" id="IPR016024">
    <property type="entry name" value="ARM-type_fold"/>
</dbReference>
<protein>
    <recommendedName>
        <fullName evidence="2">W2 domain-containing protein</fullName>
    </recommendedName>
</protein>
<dbReference type="AlphaFoldDB" id="A0AAD9MKR8"/>
<dbReference type="EMBL" id="JASFZW010000008">
    <property type="protein sequence ID" value="KAK2076863.1"/>
    <property type="molecule type" value="Genomic_DNA"/>
</dbReference>
<dbReference type="InterPro" id="IPR044123">
    <property type="entry name" value="W2_eIF2B_epsilon"/>
</dbReference>
<dbReference type="CDD" id="cd11558">
    <property type="entry name" value="W2_eIF2B_epsilon"/>
    <property type="match status" value="1"/>
</dbReference>
<dbReference type="GO" id="GO:0003743">
    <property type="term" value="F:translation initiation factor activity"/>
    <property type="evidence" value="ECO:0007669"/>
    <property type="project" value="TreeGrafter"/>
</dbReference>
<name>A0AAD9MKR8_PROWI</name>
<dbReference type="PROSITE" id="PS51363">
    <property type="entry name" value="W2"/>
    <property type="match status" value="1"/>
</dbReference>
<keyword evidence="4" id="KW-1185">Reference proteome</keyword>
<proteinExistence type="predicted"/>
<dbReference type="SMART" id="SM00515">
    <property type="entry name" value="eIF5C"/>
    <property type="match status" value="1"/>
</dbReference>
<sequence>MADGVTADREAPQPAEPHFKREVGETFLRCVKENIAHDNVVIELNGLKIAEDKTFADCARYMLTAMLGLCLPAPSGARAEYRALYAPPGAIPEPGNKDAYLELLRAARAQVARWRALLQKFLRSEDDQVELLLTLEEFCSAEGDYELSGEHGAVFAHVFPQLLKTLYDLDIVSEEALQQWASEKELADEQEKVFLRKAQPFLDWLREAEEESEEEDEEEEEEDESSADDES</sequence>
<comment type="caution">
    <text evidence="3">The sequence shown here is derived from an EMBL/GenBank/DDBJ whole genome shotgun (WGS) entry which is preliminary data.</text>
</comment>
<feature type="region of interest" description="Disordered" evidence="1">
    <location>
        <begin position="206"/>
        <end position="231"/>
    </location>
</feature>
<evidence type="ECO:0000256" key="1">
    <source>
        <dbReference type="SAM" id="MobiDB-lite"/>
    </source>
</evidence>
<dbReference type="GO" id="GO:0005085">
    <property type="term" value="F:guanyl-nucleotide exchange factor activity"/>
    <property type="evidence" value="ECO:0007669"/>
    <property type="project" value="InterPro"/>
</dbReference>
<organism evidence="3 4">
    <name type="scientific">Prototheca wickerhamii</name>
    <dbReference type="NCBI Taxonomy" id="3111"/>
    <lineage>
        <taxon>Eukaryota</taxon>
        <taxon>Viridiplantae</taxon>
        <taxon>Chlorophyta</taxon>
        <taxon>core chlorophytes</taxon>
        <taxon>Trebouxiophyceae</taxon>
        <taxon>Chlorellales</taxon>
        <taxon>Chlorellaceae</taxon>
        <taxon>Prototheca</taxon>
    </lineage>
</organism>
<dbReference type="Pfam" id="PF02020">
    <property type="entry name" value="W2"/>
    <property type="match status" value="1"/>
</dbReference>
<dbReference type="PANTHER" id="PTHR45887:SF1">
    <property type="entry name" value="TRANSLATION INITIATION FACTOR EIF-2B SUBUNIT EPSILON"/>
    <property type="match status" value="1"/>
</dbReference>
<dbReference type="InterPro" id="IPR003307">
    <property type="entry name" value="W2_domain"/>
</dbReference>
<dbReference type="SUPFAM" id="SSF48371">
    <property type="entry name" value="ARM repeat"/>
    <property type="match status" value="1"/>
</dbReference>
<reference evidence="3" key="1">
    <citation type="submission" date="2021-01" db="EMBL/GenBank/DDBJ databases">
        <authorList>
            <person name="Eckstrom K.M.E."/>
        </authorList>
    </citation>
    <scope>NUCLEOTIDE SEQUENCE</scope>
    <source>
        <strain evidence="3">UVCC 0001</strain>
    </source>
</reference>
<evidence type="ECO:0000313" key="4">
    <source>
        <dbReference type="Proteomes" id="UP001255856"/>
    </source>
</evidence>
<dbReference type="GO" id="GO:0031369">
    <property type="term" value="F:translation initiation factor binding"/>
    <property type="evidence" value="ECO:0007669"/>
    <property type="project" value="InterPro"/>
</dbReference>
<feature type="compositionally biased region" description="Acidic residues" evidence="1">
    <location>
        <begin position="208"/>
        <end position="231"/>
    </location>
</feature>
<dbReference type="Gene3D" id="1.25.40.180">
    <property type="match status" value="1"/>
</dbReference>
<dbReference type="PANTHER" id="PTHR45887">
    <property type="entry name" value="TRANSLATION INITIATION FACTOR EIF-2B SUBUNIT EPSILON"/>
    <property type="match status" value="1"/>
</dbReference>
<evidence type="ECO:0000313" key="3">
    <source>
        <dbReference type="EMBL" id="KAK2076863.1"/>
    </source>
</evidence>
<dbReference type="GO" id="GO:0005851">
    <property type="term" value="C:eukaryotic translation initiation factor 2B complex"/>
    <property type="evidence" value="ECO:0007669"/>
    <property type="project" value="TreeGrafter"/>
</dbReference>
<accession>A0AAD9MKR8</accession>